<evidence type="ECO:0000256" key="3">
    <source>
        <dbReference type="ARBA" id="ARBA00022763"/>
    </source>
</evidence>
<protein>
    <recommendedName>
        <fullName evidence="12">DNA 3'-5' helicase</fullName>
        <ecNumber evidence="12">5.6.2.4</ecNumber>
    </recommendedName>
</protein>
<evidence type="ECO:0000256" key="13">
    <source>
        <dbReference type="ARBA" id="ARBA00048988"/>
    </source>
</evidence>
<dbReference type="InterPro" id="IPR000212">
    <property type="entry name" value="DNA_helicase_UvrD/REP"/>
</dbReference>
<keyword evidence="3" id="KW-0227">DNA damage</keyword>
<evidence type="ECO:0000256" key="14">
    <source>
        <dbReference type="PROSITE-ProRule" id="PRU00560"/>
    </source>
</evidence>
<dbReference type="GO" id="GO:0005829">
    <property type="term" value="C:cytosol"/>
    <property type="evidence" value="ECO:0007669"/>
    <property type="project" value="TreeGrafter"/>
</dbReference>
<evidence type="ECO:0000259" key="16">
    <source>
        <dbReference type="PROSITE" id="PS51198"/>
    </source>
</evidence>
<dbReference type="Pfam" id="PF12705">
    <property type="entry name" value="PDDEXK_1"/>
    <property type="match status" value="1"/>
</dbReference>
<reference evidence="17" key="1">
    <citation type="journal article" date="2021" name="PeerJ">
        <title>Extensive microbial diversity within the chicken gut microbiome revealed by metagenomics and culture.</title>
        <authorList>
            <person name="Gilroy R."/>
            <person name="Ravi A."/>
            <person name="Getino M."/>
            <person name="Pursley I."/>
            <person name="Horton D.L."/>
            <person name="Alikhan N.F."/>
            <person name="Baker D."/>
            <person name="Gharbi K."/>
            <person name="Hall N."/>
            <person name="Watson M."/>
            <person name="Adriaenssens E.M."/>
            <person name="Foster-Nyarko E."/>
            <person name="Jarju S."/>
            <person name="Secka A."/>
            <person name="Antonio M."/>
            <person name="Oren A."/>
            <person name="Chaudhuri R.R."/>
            <person name="La Ragione R."/>
            <person name="Hildebrand F."/>
            <person name="Pallen M.J."/>
        </authorList>
    </citation>
    <scope>NUCLEOTIDE SEQUENCE</scope>
    <source>
        <strain evidence="17">14975</strain>
    </source>
</reference>
<comment type="catalytic activity">
    <reaction evidence="13">
        <text>ATP + H2O = ADP + phosphate + H(+)</text>
        <dbReference type="Rhea" id="RHEA:13065"/>
        <dbReference type="ChEBI" id="CHEBI:15377"/>
        <dbReference type="ChEBI" id="CHEBI:15378"/>
        <dbReference type="ChEBI" id="CHEBI:30616"/>
        <dbReference type="ChEBI" id="CHEBI:43474"/>
        <dbReference type="ChEBI" id="CHEBI:456216"/>
        <dbReference type="EC" id="5.6.2.4"/>
    </reaction>
</comment>
<dbReference type="InterPro" id="IPR011604">
    <property type="entry name" value="PDDEXK-like_dom_sf"/>
</dbReference>
<feature type="region of interest" description="Disordered" evidence="15">
    <location>
        <begin position="860"/>
        <end position="911"/>
    </location>
</feature>
<comment type="caution">
    <text evidence="17">The sequence shown here is derived from an EMBL/GenBank/DDBJ whole genome shotgun (WGS) entry which is preliminary data.</text>
</comment>
<name>A0A9D1VCG1_9BACT</name>
<comment type="catalytic activity">
    <reaction evidence="11">
        <text>Couples ATP hydrolysis with the unwinding of duplex DNA by translocating in the 3'-5' direction.</text>
        <dbReference type="EC" id="5.6.2.4"/>
    </reaction>
</comment>
<keyword evidence="2 14" id="KW-0547">Nucleotide-binding</keyword>
<dbReference type="Gene3D" id="3.90.320.10">
    <property type="match status" value="1"/>
</dbReference>
<dbReference type="GO" id="GO:0005524">
    <property type="term" value="F:ATP binding"/>
    <property type="evidence" value="ECO:0007669"/>
    <property type="project" value="UniProtKB-UniRule"/>
</dbReference>
<feature type="binding site" evidence="14">
    <location>
        <begin position="29"/>
        <end position="36"/>
    </location>
    <ligand>
        <name>ATP</name>
        <dbReference type="ChEBI" id="CHEBI:30616"/>
    </ligand>
</feature>
<dbReference type="EC" id="5.6.2.4" evidence="12"/>
<dbReference type="Pfam" id="PF00580">
    <property type="entry name" value="UvrD-helicase"/>
    <property type="match status" value="1"/>
</dbReference>
<dbReference type="GO" id="GO:0003677">
    <property type="term" value="F:DNA binding"/>
    <property type="evidence" value="ECO:0007669"/>
    <property type="project" value="UniProtKB-KW"/>
</dbReference>
<evidence type="ECO:0000313" key="18">
    <source>
        <dbReference type="Proteomes" id="UP000823964"/>
    </source>
</evidence>
<keyword evidence="6" id="KW-0269">Exonuclease</keyword>
<dbReference type="AlphaFoldDB" id="A0A9D1VCG1"/>
<dbReference type="Gene3D" id="3.40.50.300">
    <property type="entry name" value="P-loop containing nucleotide triphosphate hydrolases"/>
    <property type="match status" value="3"/>
</dbReference>
<evidence type="ECO:0000256" key="8">
    <source>
        <dbReference type="ARBA" id="ARBA00023125"/>
    </source>
</evidence>
<dbReference type="EMBL" id="DXFQ01000146">
    <property type="protein sequence ID" value="HIX20490.1"/>
    <property type="molecule type" value="Genomic_DNA"/>
</dbReference>
<dbReference type="GO" id="GO:0004527">
    <property type="term" value="F:exonuclease activity"/>
    <property type="evidence" value="ECO:0007669"/>
    <property type="project" value="UniProtKB-KW"/>
</dbReference>
<dbReference type="InterPro" id="IPR014016">
    <property type="entry name" value="UvrD-like_ATP-bd"/>
</dbReference>
<evidence type="ECO:0000256" key="10">
    <source>
        <dbReference type="ARBA" id="ARBA00023235"/>
    </source>
</evidence>
<keyword evidence="8" id="KW-0238">DNA-binding</keyword>
<keyword evidence="4 14" id="KW-0378">Hydrolase</keyword>
<evidence type="ECO:0000256" key="11">
    <source>
        <dbReference type="ARBA" id="ARBA00034617"/>
    </source>
</evidence>
<dbReference type="InterPro" id="IPR027417">
    <property type="entry name" value="P-loop_NTPase"/>
</dbReference>
<dbReference type="InterPro" id="IPR014017">
    <property type="entry name" value="DNA_helicase_UvrD-like_C"/>
</dbReference>
<gene>
    <name evidence="17" type="ORF">H9862_07825</name>
</gene>
<keyword evidence="1" id="KW-0540">Nuclease</keyword>
<evidence type="ECO:0000256" key="12">
    <source>
        <dbReference type="ARBA" id="ARBA00034808"/>
    </source>
</evidence>
<evidence type="ECO:0000256" key="6">
    <source>
        <dbReference type="ARBA" id="ARBA00022839"/>
    </source>
</evidence>
<dbReference type="SUPFAM" id="SSF52540">
    <property type="entry name" value="P-loop containing nucleoside triphosphate hydrolases"/>
    <property type="match status" value="1"/>
</dbReference>
<accession>A0A9D1VCG1</accession>
<feature type="domain" description="UvrD-like helicase ATP-binding" evidence="16">
    <location>
        <begin position="8"/>
        <end position="487"/>
    </location>
</feature>
<dbReference type="PROSITE" id="PS51198">
    <property type="entry name" value="UVRD_HELICASE_ATP_BIND"/>
    <property type="match status" value="1"/>
</dbReference>
<evidence type="ECO:0000256" key="15">
    <source>
        <dbReference type="SAM" id="MobiDB-lite"/>
    </source>
</evidence>
<dbReference type="GO" id="GO:0043138">
    <property type="term" value="F:3'-5' DNA helicase activity"/>
    <property type="evidence" value="ECO:0007669"/>
    <property type="project" value="UniProtKB-EC"/>
</dbReference>
<keyword evidence="9" id="KW-0234">DNA repair</keyword>
<dbReference type="PANTHER" id="PTHR11070">
    <property type="entry name" value="UVRD / RECB / PCRA DNA HELICASE FAMILY MEMBER"/>
    <property type="match status" value="1"/>
</dbReference>
<evidence type="ECO:0000256" key="7">
    <source>
        <dbReference type="ARBA" id="ARBA00022840"/>
    </source>
</evidence>
<dbReference type="Proteomes" id="UP000823964">
    <property type="component" value="Unassembled WGS sequence"/>
</dbReference>
<evidence type="ECO:0000256" key="2">
    <source>
        <dbReference type="ARBA" id="ARBA00022741"/>
    </source>
</evidence>
<dbReference type="GO" id="GO:0000725">
    <property type="term" value="P:recombinational repair"/>
    <property type="evidence" value="ECO:0007669"/>
    <property type="project" value="TreeGrafter"/>
</dbReference>
<evidence type="ECO:0000256" key="9">
    <source>
        <dbReference type="ARBA" id="ARBA00023204"/>
    </source>
</evidence>
<reference evidence="17" key="2">
    <citation type="submission" date="2021-04" db="EMBL/GenBank/DDBJ databases">
        <authorList>
            <person name="Gilroy R."/>
        </authorList>
    </citation>
    <scope>NUCLEOTIDE SEQUENCE</scope>
    <source>
        <strain evidence="17">14975</strain>
    </source>
</reference>
<organism evidence="17 18">
    <name type="scientific">Candidatus Akkermansia intestinigallinarum</name>
    <dbReference type="NCBI Taxonomy" id="2838431"/>
    <lineage>
        <taxon>Bacteria</taxon>
        <taxon>Pseudomonadati</taxon>
        <taxon>Verrucomicrobiota</taxon>
        <taxon>Verrucomicrobiia</taxon>
        <taxon>Verrucomicrobiales</taxon>
        <taxon>Akkermansiaceae</taxon>
        <taxon>Akkermansia</taxon>
    </lineage>
</organism>
<evidence type="ECO:0000256" key="4">
    <source>
        <dbReference type="ARBA" id="ARBA00022801"/>
    </source>
</evidence>
<sequence>MTPTFGSSPRTTPHAPARRESVTSILIAASAGTGKTYRLAQRFIALMALGAPPLSMIALTFTRKAAGEFLERILCRLAEGAASDEGAEKLADSVRDCWYGNPEEGLVPLCKEADESLHPLTRARFRELLLEFIEDLDKQHLTTIDSFFYRIVALSGLELGLQELSMGNMSQLQRVRREAGREMLADISSNIELQELNALLLDAGLTGRQPLHDELDALISDYGHICEQADRPELWTAWQNAFDMPDFSRCPELDWEYYEQAKAELLEHAAHIERSADIRDGVTELALQALAAIRKSVATKIDKVLKPVDKDKKAPLGDDPAVCRILGILERVRRDRINCFIGACQRRTLSVYRLLSLYRRYYLRLARRQACFSFNDVTRMVPAALGSDAAPSQLAYRLDGELNHWMLDEFQDTAQEQWECLSRLLDEILTETGGNDEHRAERSLFVVGDIKQAIYGWRGADDLSFRRLRAADSPLCRMSMAKSYRSSAVVLDFVNRIFGFNDEATRHTAARRLSGYVRVSRFGNPRGKQTLIDDPGTYIDAVESILAELPLKQKRMSVCILLRSNEKVRELTDALHRRCPELPVRSLSDIKAASSSPLGHALLHFFRWLRHPSDPFHRNMLRCSPLGPLLEGVGGDWQSWRRRFEQQGCAAVTERIRQWLENARRNGRPLLTDYLRRSMQIWTEQALAFDATGGDLAAWLDHMESLTLKENPPKNCIHVMTMHKSKGLEYDVVILPLTTPKNSGPKVLTLRDGQGGISGVFLPPPNKDQRELISALSTALAADAETKAAETRNLLYVALTRAARALYIPIARNSSIAGSMSQIINEALAEDMSAAAVRVAYESGDRRWYDELDELAAAAAEPPAAVPLPPPDTRRRRVSPSSLSGADEEAAYAEEGRESGETWESGKADDLAQQAELSIGQAERRAEALAFGTAVHALLESVEWLDEQNPPAWYLSPATAAEKLVSQALRDPALRAFFTRRDGVEVCNEQALEAVTESEWTSAVIDRLMLYPAEGRAEILDYKTTRSHDDLSEHYRPQMQAYRRLSSRAIGLSEASIGVTLVQLNLDGSVHLHRYGDDELR</sequence>
<proteinExistence type="predicted"/>
<dbReference type="Pfam" id="PF13361">
    <property type="entry name" value="UvrD_C"/>
    <property type="match status" value="1"/>
</dbReference>
<evidence type="ECO:0000313" key="17">
    <source>
        <dbReference type="EMBL" id="HIX20490.1"/>
    </source>
</evidence>
<dbReference type="PANTHER" id="PTHR11070:SF67">
    <property type="entry name" value="DNA 3'-5' HELICASE"/>
    <property type="match status" value="1"/>
</dbReference>
<dbReference type="InterPro" id="IPR038726">
    <property type="entry name" value="PDDEXK_AddAB-type"/>
</dbReference>
<keyword evidence="5 14" id="KW-0347">Helicase</keyword>
<evidence type="ECO:0000256" key="5">
    <source>
        <dbReference type="ARBA" id="ARBA00022806"/>
    </source>
</evidence>
<feature type="compositionally biased region" description="Basic and acidic residues" evidence="15">
    <location>
        <begin position="894"/>
        <end position="910"/>
    </location>
</feature>
<keyword evidence="7 14" id="KW-0067">ATP-binding</keyword>
<keyword evidence="10" id="KW-0413">Isomerase</keyword>
<evidence type="ECO:0000256" key="1">
    <source>
        <dbReference type="ARBA" id="ARBA00022722"/>
    </source>
</evidence>